<dbReference type="Gene3D" id="1.10.10.10">
    <property type="entry name" value="Winged helix-like DNA-binding domain superfamily/Winged helix DNA-binding domain"/>
    <property type="match status" value="1"/>
</dbReference>
<reference evidence="7" key="1">
    <citation type="submission" date="2021-01" db="EMBL/GenBank/DDBJ databases">
        <title>Whole genome shotgun sequence of Virgisporangium aurantiacum NBRC 16421.</title>
        <authorList>
            <person name="Komaki H."/>
            <person name="Tamura T."/>
        </authorList>
    </citation>
    <scope>NUCLEOTIDE SEQUENCE</scope>
    <source>
        <strain evidence="7">NBRC 16421</strain>
    </source>
</reference>
<organism evidence="7 8">
    <name type="scientific">Virgisporangium aurantiacum</name>
    <dbReference type="NCBI Taxonomy" id="175570"/>
    <lineage>
        <taxon>Bacteria</taxon>
        <taxon>Bacillati</taxon>
        <taxon>Actinomycetota</taxon>
        <taxon>Actinomycetes</taxon>
        <taxon>Micromonosporales</taxon>
        <taxon>Micromonosporaceae</taxon>
        <taxon>Virgisporangium</taxon>
    </lineage>
</organism>
<dbReference type="NCBIfam" id="TIGR02937">
    <property type="entry name" value="sigma70-ECF"/>
    <property type="match status" value="1"/>
</dbReference>
<dbReference type="Proteomes" id="UP000612585">
    <property type="component" value="Unassembled WGS sequence"/>
</dbReference>
<dbReference type="PANTHER" id="PTHR43133">
    <property type="entry name" value="RNA POLYMERASE ECF-TYPE SIGMA FACTO"/>
    <property type="match status" value="1"/>
</dbReference>
<dbReference type="InterPro" id="IPR013324">
    <property type="entry name" value="RNA_pol_sigma_r3/r4-like"/>
</dbReference>
<evidence type="ECO:0000256" key="1">
    <source>
        <dbReference type="ARBA" id="ARBA00010641"/>
    </source>
</evidence>
<proteinExistence type="inferred from homology"/>
<dbReference type="InterPro" id="IPR007627">
    <property type="entry name" value="RNA_pol_sigma70_r2"/>
</dbReference>
<dbReference type="Pfam" id="PF04542">
    <property type="entry name" value="Sigma70_r2"/>
    <property type="match status" value="1"/>
</dbReference>
<dbReference type="PANTHER" id="PTHR43133:SF8">
    <property type="entry name" value="RNA POLYMERASE SIGMA FACTOR HI_1459-RELATED"/>
    <property type="match status" value="1"/>
</dbReference>
<dbReference type="InterPro" id="IPR013325">
    <property type="entry name" value="RNA_pol_sigma_r2"/>
</dbReference>
<comment type="similarity">
    <text evidence="1">Belongs to the sigma-70 factor family. ECF subfamily.</text>
</comment>
<evidence type="ECO:0000256" key="5">
    <source>
        <dbReference type="ARBA" id="ARBA00023163"/>
    </source>
</evidence>
<name>A0A8J3Z5I4_9ACTN</name>
<dbReference type="GO" id="GO:0016987">
    <property type="term" value="F:sigma factor activity"/>
    <property type="evidence" value="ECO:0007669"/>
    <property type="project" value="UniProtKB-KW"/>
</dbReference>
<keyword evidence="5" id="KW-0804">Transcription</keyword>
<dbReference type="SUPFAM" id="SSF88659">
    <property type="entry name" value="Sigma3 and sigma4 domains of RNA polymerase sigma factors"/>
    <property type="match status" value="1"/>
</dbReference>
<dbReference type="InterPro" id="IPR036388">
    <property type="entry name" value="WH-like_DNA-bd_sf"/>
</dbReference>
<dbReference type="GO" id="GO:0003677">
    <property type="term" value="F:DNA binding"/>
    <property type="evidence" value="ECO:0007669"/>
    <property type="project" value="UniProtKB-KW"/>
</dbReference>
<evidence type="ECO:0000256" key="4">
    <source>
        <dbReference type="ARBA" id="ARBA00023125"/>
    </source>
</evidence>
<accession>A0A8J3Z5I4</accession>
<dbReference type="InterPro" id="IPR039425">
    <property type="entry name" value="RNA_pol_sigma-70-like"/>
</dbReference>
<dbReference type="EMBL" id="BOPG01000016">
    <property type="protein sequence ID" value="GIJ55295.1"/>
    <property type="molecule type" value="Genomic_DNA"/>
</dbReference>
<dbReference type="RefSeq" id="WP_203991906.1">
    <property type="nucleotide sequence ID" value="NZ_BOPG01000016.1"/>
</dbReference>
<dbReference type="AlphaFoldDB" id="A0A8J3Z5I4"/>
<keyword evidence="4" id="KW-0238">DNA-binding</keyword>
<dbReference type="Gene3D" id="1.10.1740.10">
    <property type="match status" value="1"/>
</dbReference>
<dbReference type="GO" id="GO:0006352">
    <property type="term" value="P:DNA-templated transcription initiation"/>
    <property type="evidence" value="ECO:0007669"/>
    <property type="project" value="InterPro"/>
</dbReference>
<feature type="domain" description="RNA polymerase sigma-70 region 2" evidence="6">
    <location>
        <begin position="26"/>
        <end position="91"/>
    </location>
</feature>
<evidence type="ECO:0000259" key="6">
    <source>
        <dbReference type="Pfam" id="PF04542"/>
    </source>
</evidence>
<dbReference type="SUPFAM" id="SSF88946">
    <property type="entry name" value="Sigma2 domain of RNA polymerase sigma factors"/>
    <property type="match status" value="1"/>
</dbReference>
<evidence type="ECO:0000313" key="8">
    <source>
        <dbReference type="Proteomes" id="UP000612585"/>
    </source>
</evidence>
<comment type="caution">
    <text evidence="7">The sequence shown here is derived from an EMBL/GenBank/DDBJ whole genome shotgun (WGS) entry which is preliminary data.</text>
</comment>
<keyword evidence="2" id="KW-0805">Transcription regulation</keyword>
<evidence type="ECO:0000256" key="2">
    <source>
        <dbReference type="ARBA" id="ARBA00023015"/>
    </source>
</evidence>
<keyword evidence="8" id="KW-1185">Reference proteome</keyword>
<sequence>MADDPSVVALVIEARDGSQLAWNAIVDRYAPLVWAIGRRHDLGRPDIDDVGQSVWLKLVEHLADIRDPAALPGWIATTTRNECLRVLRTSRSREQAEHRADPEPYAEGGFAEIEQELERVQRQAALRSAFRELRPRCQELLSQLFKEQRPAYRDISATLGMKIGSIGPSRERCLSELRRCPALAVLIEGEGAGATREARRR</sequence>
<dbReference type="InterPro" id="IPR014284">
    <property type="entry name" value="RNA_pol_sigma-70_dom"/>
</dbReference>
<protein>
    <submittedName>
        <fullName evidence="7">RNA polymerase sigma factor</fullName>
    </submittedName>
</protein>
<evidence type="ECO:0000256" key="3">
    <source>
        <dbReference type="ARBA" id="ARBA00023082"/>
    </source>
</evidence>
<evidence type="ECO:0000313" key="7">
    <source>
        <dbReference type="EMBL" id="GIJ55295.1"/>
    </source>
</evidence>
<keyword evidence="3" id="KW-0731">Sigma factor</keyword>
<gene>
    <name evidence="7" type="primary">rpoE_9</name>
    <name evidence="7" type="ORF">Vau01_028110</name>
</gene>